<evidence type="ECO:0000256" key="1">
    <source>
        <dbReference type="SAM" id="MobiDB-lite"/>
    </source>
</evidence>
<organism evidence="2 3">
    <name type="scientific">Labilithrix luteola</name>
    <dbReference type="NCBI Taxonomy" id="1391654"/>
    <lineage>
        <taxon>Bacteria</taxon>
        <taxon>Pseudomonadati</taxon>
        <taxon>Myxococcota</taxon>
        <taxon>Polyangia</taxon>
        <taxon>Polyangiales</taxon>
        <taxon>Labilitrichaceae</taxon>
        <taxon>Labilithrix</taxon>
    </lineage>
</organism>
<feature type="region of interest" description="Disordered" evidence="1">
    <location>
        <begin position="24"/>
        <end position="45"/>
    </location>
</feature>
<evidence type="ECO:0000313" key="2">
    <source>
        <dbReference type="EMBL" id="AKU94798.1"/>
    </source>
</evidence>
<dbReference type="EMBL" id="CP012333">
    <property type="protein sequence ID" value="AKU94798.1"/>
    <property type="molecule type" value="Genomic_DNA"/>
</dbReference>
<dbReference type="Proteomes" id="UP000064967">
    <property type="component" value="Chromosome"/>
</dbReference>
<protein>
    <submittedName>
        <fullName evidence="2">Uncharacterized protein</fullName>
    </submittedName>
</protein>
<name>A0A0K1PMP7_9BACT</name>
<dbReference type="KEGG" id="llu:AKJ09_01462"/>
<dbReference type="AlphaFoldDB" id="A0A0K1PMP7"/>
<sequence length="45" mass="5143">MRRRCQSAIGRFCEDFRGVSGVYQQPRPLPADTLRETYPETSPIG</sequence>
<gene>
    <name evidence="2" type="ORF">AKJ09_01462</name>
</gene>
<accession>A0A0K1PMP7</accession>
<reference evidence="2 3" key="1">
    <citation type="submission" date="2015-08" db="EMBL/GenBank/DDBJ databases">
        <authorList>
            <person name="Babu N.S."/>
            <person name="Beckwith C.J."/>
            <person name="Beseler K.G."/>
            <person name="Brison A."/>
            <person name="Carone J.V."/>
            <person name="Caskin T.P."/>
            <person name="Diamond M."/>
            <person name="Durham M.E."/>
            <person name="Foxe J.M."/>
            <person name="Go M."/>
            <person name="Henderson B.A."/>
            <person name="Jones I.B."/>
            <person name="McGettigan J.A."/>
            <person name="Micheletti S.J."/>
            <person name="Nasrallah M.E."/>
            <person name="Ortiz D."/>
            <person name="Piller C.R."/>
            <person name="Privatt S.R."/>
            <person name="Schneider S.L."/>
            <person name="Sharp S."/>
            <person name="Smith T.C."/>
            <person name="Stanton J.D."/>
            <person name="Ullery H.E."/>
            <person name="Wilson R.J."/>
            <person name="Serrano M.G."/>
            <person name="Buck G."/>
            <person name="Lee V."/>
            <person name="Wang Y."/>
            <person name="Carvalho R."/>
            <person name="Voegtly L."/>
            <person name="Shi R."/>
            <person name="Duckworth R."/>
            <person name="Johnson A."/>
            <person name="Loviza R."/>
            <person name="Walstead R."/>
            <person name="Shah Z."/>
            <person name="Kiflezghi M."/>
            <person name="Wade K."/>
            <person name="Ball S.L."/>
            <person name="Bradley K.W."/>
            <person name="Asai D.J."/>
            <person name="Bowman C.A."/>
            <person name="Russell D.A."/>
            <person name="Pope W.H."/>
            <person name="Jacobs-Sera D."/>
            <person name="Hendrix R.W."/>
            <person name="Hatfull G.F."/>
        </authorList>
    </citation>
    <scope>NUCLEOTIDE SEQUENCE [LARGE SCALE GENOMIC DNA]</scope>
    <source>
        <strain evidence="2 3">DSM 27648</strain>
    </source>
</reference>
<proteinExistence type="predicted"/>
<evidence type="ECO:0000313" key="3">
    <source>
        <dbReference type="Proteomes" id="UP000064967"/>
    </source>
</evidence>
<keyword evidence="3" id="KW-1185">Reference proteome</keyword>